<keyword evidence="1" id="KW-0812">Transmembrane</keyword>
<feature type="transmembrane region" description="Helical" evidence="1">
    <location>
        <begin position="48"/>
        <end position="68"/>
    </location>
</feature>
<evidence type="ECO:0000256" key="1">
    <source>
        <dbReference type="SAM" id="Phobius"/>
    </source>
</evidence>
<evidence type="ECO:0000313" key="3">
    <source>
        <dbReference type="Proteomes" id="UP001500021"/>
    </source>
</evidence>
<name>A0ABP3WKR0_9GAMM</name>
<feature type="transmembrane region" description="Helical" evidence="1">
    <location>
        <begin position="16"/>
        <end position="42"/>
    </location>
</feature>
<dbReference type="Proteomes" id="UP001500021">
    <property type="component" value="Unassembled WGS sequence"/>
</dbReference>
<proteinExistence type="predicted"/>
<sequence>MKELSQQLIERHQNKLLFIVIWLHVSLLNTINVSGYGPIFLWSENSQLFTVFINLIVASITLLFYLIIKKITVSLCVKKNTDNLKSQPKSSSP</sequence>
<keyword evidence="1" id="KW-1133">Transmembrane helix</keyword>
<protein>
    <submittedName>
        <fullName evidence="2">Uncharacterized protein</fullName>
    </submittedName>
</protein>
<keyword evidence="1" id="KW-0472">Membrane</keyword>
<comment type="caution">
    <text evidence="2">The sequence shown here is derived from an EMBL/GenBank/DDBJ whole genome shotgun (WGS) entry which is preliminary data.</text>
</comment>
<gene>
    <name evidence="2" type="ORF">GCM10009111_32860</name>
</gene>
<dbReference type="RefSeq" id="WP_343818899.1">
    <property type="nucleotide sequence ID" value="NZ_BAAAFA010000013.1"/>
</dbReference>
<reference evidence="3" key="1">
    <citation type="journal article" date="2019" name="Int. J. Syst. Evol. Microbiol.">
        <title>The Global Catalogue of Microorganisms (GCM) 10K type strain sequencing project: providing services to taxonomists for standard genome sequencing and annotation.</title>
        <authorList>
            <consortium name="The Broad Institute Genomics Platform"/>
            <consortium name="The Broad Institute Genome Sequencing Center for Infectious Disease"/>
            <person name="Wu L."/>
            <person name="Ma J."/>
        </authorList>
    </citation>
    <scope>NUCLEOTIDE SEQUENCE [LARGE SCALE GENOMIC DNA]</scope>
    <source>
        <strain evidence="3">JCM 15608</strain>
    </source>
</reference>
<dbReference type="EMBL" id="BAAAFA010000013">
    <property type="protein sequence ID" value="GAA0823330.1"/>
    <property type="molecule type" value="Genomic_DNA"/>
</dbReference>
<accession>A0ABP3WKR0</accession>
<organism evidence="2 3">
    <name type="scientific">Colwellia asteriadis</name>
    <dbReference type="NCBI Taxonomy" id="517723"/>
    <lineage>
        <taxon>Bacteria</taxon>
        <taxon>Pseudomonadati</taxon>
        <taxon>Pseudomonadota</taxon>
        <taxon>Gammaproteobacteria</taxon>
        <taxon>Alteromonadales</taxon>
        <taxon>Colwelliaceae</taxon>
        <taxon>Colwellia</taxon>
    </lineage>
</organism>
<evidence type="ECO:0000313" key="2">
    <source>
        <dbReference type="EMBL" id="GAA0823330.1"/>
    </source>
</evidence>
<keyword evidence="3" id="KW-1185">Reference proteome</keyword>